<keyword evidence="2 4" id="KW-0378">Hydrolase</keyword>
<dbReference type="KEGG" id="aqt:FN924_17715"/>
<feature type="domain" description="Isochorismatase-like" evidence="3">
    <location>
        <begin position="12"/>
        <end position="194"/>
    </location>
</feature>
<accession>A0A516KLJ3</accession>
<evidence type="ECO:0000256" key="1">
    <source>
        <dbReference type="ARBA" id="ARBA00006336"/>
    </source>
</evidence>
<comment type="similarity">
    <text evidence="1">Belongs to the isochorismatase family.</text>
</comment>
<keyword evidence="5" id="KW-1185">Reference proteome</keyword>
<dbReference type="InterPro" id="IPR050272">
    <property type="entry name" value="Isochorismatase-like_hydrls"/>
</dbReference>
<dbReference type="EMBL" id="CP041666">
    <property type="protein sequence ID" value="QDP42256.1"/>
    <property type="molecule type" value="Genomic_DNA"/>
</dbReference>
<evidence type="ECO:0000259" key="3">
    <source>
        <dbReference type="Pfam" id="PF00857"/>
    </source>
</evidence>
<sequence length="208" mass="23442">MSLYERINPNHTALLIVDMQNDYCHEKGYLAKQGLDVSMVPSMIEPLKDCIIEAEKAKVPILFIRTIHQDSTDSKTWTSRMKNTGQGGLCRKDTWGASFFEVEPKPNDIVVTKHRYSAFINTRLESVLRTYGIKTLVLAGVSTNVCVESTARDGFMLDYDVVLLSDCTGAFSQQEHDMALENVDKYFGSVLPSEEVMNAWKQNIPIPL</sequence>
<reference evidence="4 5" key="1">
    <citation type="submission" date="2019-07" db="EMBL/GenBank/DDBJ databases">
        <authorList>
            <person name="Li J."/>
        </authorList>
    </citation>
    <scope>NUCLEOTIDE SEQUENCE [LARGE SCALE GENOMIC DNA]</scope>
    <source>
        <strain evidence="4 5">TKL69</strain>
    </source>
</reference>
<dbReference type="Pfam" id="PF00857">
    <property type="entry name" value="Isochorismatase"/>
    <property type="match status" value="1"/>
</dbReference>
<name>A0A516KLJ3_9BACI</name>
<protein>
    <submittedName>
        <fullName evidence="4">Cysteine hydrolase</fullName>
    </submittedName>
</protein>
<dbReference type="OrthoDB" id="257098at2"/>
<dbReference type="CDD" id="cd00431">
    <property type="entry name" value="cysteine_hydrolases"/>
    <property type="match status" value="1"/>
</dbReference>
<evidence type="ECO:0000313" key="4">
    <source>
        <dbReference type="EMBL" id="QDP42256.1"/>
    </source>
</evidence>
<dbReference type="InterPro" id="IPR016291">
    <property type="entry name" value="Isochorismatase"/>
</dbReference>
<dbReference type="InterPro" id="IPR036380">
    <property type="entry name" value="Isochorismatase-like_sf"/>
</dbReference>
<proteinExistence type="inferred from homology"/>
<dbReference type="SUPFAM" id="SSF52499">
    <property type="entry name" value="Isochorismatase-like hydrolases"/>
    <property type="match status" value="1"/>
</dbReference>
<dbReference type="AlphaFoldDB" id="A0A516KLJ3"/>
<dbReference type="PANTHER" id="PTHR43540:SF6">
    <property type="entry name" value="ISOCHORISMATASE-LIKE DOMAIN-CONTAINING PROTEIN"/>
    <property type="match status" value="1"/>
</dbReference>
<dbReference type="GO" id="GO:0008908">
    <property type="term" value="F:isochorismatase activity"/>
    <property type="evidence" value="ECO:0007669"/>
    <property type="project" value="InterPro"/>
</dbReference>
<dbReference type="Gene3D" id="3.40.50.850">
    <property type="entry name" value="Isochorismatase-like"/>
    <property type="match status" value="1"/>
</dbReference>
<dbReference type="InterPro" id="IPR000868">
    <property type="entry name" value="Isochorismatase-like_dom"/>
</dbReference>
<dbReference type="RefSeq" id="WP_143897283.1">
    <property type="nucleotide sequence ID" value="NZ_CP041666.1"/>
</dbReference>
<gene>
    <name evidence="4" type="ORF">FN924_17715</name>
</gene>
<dbReference type="PRINTS" id="PR01398">
    <property type="entry name" value="ISCHRISMTASE"/>
</dbReference>
<dbReference type="Proteomes" id="UP000315215">
    <property type="component" value="Chromosome"/>
</dbReference>
<organism evidence="4 5">
    <name type="scientific">Radiobacillus deserti</name>
    <dbReference type="NCBI Taxonomy" id="2594883"/>
    <lineage>
        <taxon>Bacteria</taxon>
        <taxon>Bacillati</taxon>
        <taxon>Bacillota</taxon>
        <taxon>Bacilli</taxon>
        <taxon>Bacillales</taxon>
        <taxon>Bacillaceae</taxon>
        <taxon>Radiobacillus</taxon>
    </lineage>
</organism>
<dbReference type="PANTHER" id="PTHR43540">
    <property type="entry name" value="PEROXYUREIDOACRYLATE/UREIDOACRYLATE AMIDOHYDROLASE-RELATED"/>
    <property type="match status" value="1"/>
</dbReference>
<evidence type="ECO:0000256" key="2">
    <source>
        <dbReference type="ARBA" id="ARBA00022801"/>
    </source>
</evidence>
<evidence type="ECO:0000313" key="5">
    <source>
        <dbReference type="Proteomes" id="UP000315215"/>
    </source>
</evidence>